<keyword evidence="3" id="KW-1185">Reference proteome</keyword>
<comment type="caution">
    <text evidence="2">The sequence shown here is derived from an EMBL/GenBank/DDBJ whole genome shotgun (WGS) entry which is preliminary data.</text>
</comment>
<evidence type="ECO:0000313" key="2">
    <source>
        <dbReference type="EMBL" id="CAK0833708.1"/>
    </source>
</evidence>
<reference evidence="2" key="1">
    <citation type="submission" date="2023-10" db="EMBL/GenBank/DDBJ databases">
        <authorList>
            <person name="Chen Y."/>
            <person name="Shah S."/>
            <person name="Dougan E. K."/>
            <person name="Thang M."/>
            <person name="Chan C."/>
        </authorList>
    </citation>
    <scope>NUCLEOTIDE SEQUENCE [LARGE SCALE GENOMIC DNA]</scope>
</reference>
<accession>A0ABN9SPA4</accession>
<proteinExistence type="predicted"/>
<dbReference type="Proteomes" id="UP001189429">
    <property type="component" value="Unassembled WGS sequence"/>
</dbReference>
<gene>
    <name evidence="2" type="ORF">PCOR1329_LOCUS31311</name>
</gene>
<dbReference type="EMBL" id="CAUYUJ010012292">
    <property type="protein sequence ID" value="CAK0833708.1"/>
    <property type="molecule type" value="Genomic_DNA"/>
</dbReference>
<evidence type="ECO:0000256" key="1">
    <source>
        <dbReference type="SAM" id="MobiDB-lite"/>
    </source>
</evidence>
<feature type="compositionally biased region" description="Basic and acidic residues" evidence="1">
    <location>
        <begin position="89"/>
        <end position="99"/>
    </location>
</feature>
<feature type="region of interest" description="Disordered" evidence="1">
    <location>
        <begin position="76"/>
        <end position="112"/>
    </location>
</feature>
<name>A0ABN9SPA4_9DINO</name>
<evidence type="ECO:0000313" key="3">
    <source>
        <dbReference type="Proteomes" id="UP001189429"/>
    </source>
</evidence>
<organism evidence="2 3">
    <name type="scientific">Prorocentrum cordatum</name>
    <dbReference type="NCBI Taxonomy" id="2364126"/>
    <lineage>
        <taxon>Eukaryota</taxon>
        <taxon>Sar</taxon>
        <taxon>Alveolata</taxon>
        <taxon>Dinophyceae</taxon>
        <taxon>Prorocentrales</taxon>
        <taxon>Prorocentraceae</taxon>
        <taxon>Prorocentrum</taxon>
    </lineage>
</organism>
<sequence length="112" mass="12305">MLLYTASRAVSGRAGSLPVDTPDLIVPGLAHASSWLLEEAPERFDVCRAQGKVAQSRCSEEYCYCSRSLYSSRLRQAPPPIRPSSLDGDCSRNAREEPQRVTLDAPRRHCGG</sequence>
<protein>
    <submittedName>
        <fullName evidence="2">Uncharacterized protein</fullName>
    </submittedName>
</protein>